<evidence type="ECO:0000313" key="4">
    <source>
        <dbReference type="EMBL" id="EFA85370.1"/>
    </source>
</evidence>
<dbReference type="Proteomes" id="UP000001396">
    <property type="component" value="Unassembled WGS sequence"/>
</dbReference>
<dbReference type="STRING" id="670386.D3AZJ1"/>
<feature type="region of interest" description="Disordered" evidence="2">
    <location>
        <begin position="938"/>
        <end position="960"/>
    </location>
</feature>
<evidence type="ECO:0000256" key="1">
    <source>
        <dbReference type="PROSITE-ProRule" id="PRU00781"/>
    </source>
</evidence>
<feature type="region of interest" description="Disordered" evidence="2">
    <location>
        <begin position="84"/>
        <end position="114"/>
    </location>
</feature>
<feature type="region of interest" description="Disordered" evidence="2">
    <location>
        <begin position="301"/>
        <end position="320"/>
    </location>
</feature>
<name>D3AZJ1_HETP5</name>
<dbReference type="OMA" id="WLDCDDL"/>
<evidence type="ECO:0000313" key="5">
    <source>
        <dbReference type="Proteomes" id="UP000001396"/>
    </source>
</evidence>
<dbReference type="SUPFAM" id="SSF56104">
    <property type="entry name" value="SAICAR synthase-like"/>
    <property type="match status" value="1"/>
</dbReference>
<proteinExistence type="predicted"/>
<keyword evidence="1" id="KW-0808">Transferase</keyword>
<dbReference type="SMART" id="SM00330">
    <property type="entry name" value="PIPKc"/>
    <property type="match status" value="1"/>
</dbReference>
<dbReference type="GO" id="GO:0016308">
    <property type="term" value="F:1-phosphatidylinositol-4-phosphate 5-kinase activity"/>
    <property type="evidence" value="ECO:0007669"/>
    <property type="project" value="TreeGrafter"/>
</dbReference>
<dbReference type="GeneID" id="31357898"/>
<evidence type="ECO:0000259" key="3">
    <source>
        <dbReference type="PROSITE" id="PS51455"/>
    </source>
</evidence>
<dbReference type="PROSITE" id="PS51455">
    <property type="entry name" value="PIPK"/>
    <property type="match status" value="1"/>
</dbReference>
<dbReference type="GO" id="GO:0005524">
    <property type="term" value="F:ATP binding"/>
    <property type="evidence" value="ECO:0007669"/>
    <property type="project" value="UniProtKB-UniRule"/>
</dbReference>
<dbReference type="PANTHER" id="PTHR23086">
    <property type="entry name" value="PHOSPHATIDYLINOSITOL-4-PHOSPHATE 5-KINASE"/>
    <property type="match status" value="1"/>
</dbReference>
<reference evidence="4 5" key="1">
    <citation type="journal article" date="2011" name="Genome Res.">
        <title>Phylogeny-wide analysis of social amoeba genomes highlights ancient origins for complex intercellular communication.</title>
        <authorList>
            <person name="Heidel A.J."/>
            <person name="Lawal H.M."/>
            <person name="Felder M."/>
            <person name="Schilde C."/>
            <person name="Helps N.R."/>
            <person name="Tunggal B."/>
            <person name="Rivero F."/>
            <person name="John U."/>
            <person name="Schleicher M."/>
            <person name="Eichinger L."/>
            <person name="Platzer M."/>
            <person name="Noegel A.A."/>
            <person name="Schaap P."/>
            <person name="Gloeckner G."/>
        </authorList>
    </citation>
    <scope>NUCLEOTIDE SEQUENCE [LARGE SCALE GENOMIC DNA]</scope>
    <source>
        <strain evidence="5">ATCC 26659 / Pp 5 / PN500</strain>
    </source>
</reference>
<dbReference type="InterPro" id="IPR027484">
    <property type="entry name" value="PInositol-4-P-5-kinase_N"/>
</dbReference>
<gene>
    <name evidence="4" type="ORF">PPL_02373</name>
</gene>
<dbReference type="Pfam" id="PF01504">
    <property type="entry name" value="PIP5K"/>
    <property type="match status" value="1"/>
</dbReference>
<dbReference type="RefSeq" id="XP_020437479.1">
    <property type="nucleotide sequence ID" value="XM_020573362.1"/>
</dbReference>
<dbReference type="InParanoid" id="D3AZJ1"/>
<sequence length="1021" mass="113134">MLQFNRFKTKIRNAPLFGKNGASPPSSGGAGGIIKAITKRLFNERKVIVVGEEGSFIASLLTSVLAQFECSVTYLSLIVHTTTSTSTSTTTPDNIDNNNNNNNNNNNEDNNNNNNINTLTINMSKCWVRSGPNMCATVDQEELSRVMNSIVNTMDAGDFVILCCEWAEYRQLFDQLDVLARCCKSASVRSVAVVFPMGVEDESITQLSSSSSLNSSSTCSSNGKSIESIFEGITTTFLFYSALMQWLFIGPPNNSDRVVELSNVVNSNSIDDGGCYWLDCDDLIKVIVEIVRQSLELVSTNNNNNNESNSSSSSSSSSNSISLDNRMYIITGGECLSGKDIAMVLNNELHMTTQDYKGDRGDTIAKFYQYLKSPISTIQSPDIEVFLNHQPTTFSEFISKCQATQIFNSKSIEIVKRKLSLTNSLNNSNNNISNSSNSSHDMTNSLTSSTSSVSSSSSSNTSDKNNVLGSPPSPLINNCNNNNNNSSTTTTTTTTSTTTQSSITSSAIKIVSSPFSFLKYSKALIEETIYKTPAASKKKDSKDRETDTWISLLTTGFKKMLDSQNSIDDQPITDLDYQKESTYEFLDDIQSNWTLTSYAPKIFDNIRKFYLIDHFLVGYSYQQTPIGLIDKQSNNSNNNGILDFEQVKTIGRSGSFFFQSNDGRYFLKTLPSNEFMTFSKILPSYYQHIQKYSNNLLPRFYGLYRLKGRLHINNNNNNNSNSNNNGCGDNGSTGSNSGSATNLDSSNSSNTSNASSTTSSRDVIFIIMENLFYCNPTVELHERYDLKGSTVGRFVDVDELDDLSLHTLKDLNLKRKLYIGPYKKLLVAQLEVDTEWLLNHSICDYSLLVGIHLGSSGGGSGSGSSASNTNTTDKEKQLQLLTKDISFFKKDSNGILSSTMKPMHVIPIRNGRTAVPPILSRQDSVNQVRFSAMSVENELHNADSEQSDDSSMSEHEEDESLRFEEGTIYYIGLIDTLTTYDMKKRGEHAIKSVLFDKTQISAVSPKDYRTRFIKYIQTIVE</sequence>
<feature type="region of interest" description="Disordered" evidence="2">
    <location>
        <begin position="425"/>
        <end position="498"/>
    </location>
</feature>
<dbReference type="Gene3D" id="3.30.810.10">
    <property type="entry name" value="2-Layer Sandwich"/>
    <property type="match status" value="2"/>
</dbReference>
<keyword evidence="1" id="KW-0547">Nucleotide-binding</keyword>
<dbReference type="FunCoup" id="D3AZJ1">
    <property type="interactions" value="422"/>
</dbReference>
<dbReference type="InterPro" id="IPR023610">
    <property type="entry name" value="PInositol-4/5-P-5/4-kinase"/>
</dbReference>
<feature type="compositionally biased region" description="Low complexity" evidence="2">
    <location>
        <begin position="425"/>
        <end position="462"/>
    </location>
</feature>
<dbReference type="CDD" id="cd00139">
    <property type="entry name" value="PIPKc"/>
    <property type="match status" value="1"/>
</dbReference>
<feature type="region of interest" description="Disordered" evidence="2">
    <location>
        <begin position="715"/>
        <end position="756"/>
    </location>
</feature>
<protein>
    <submittedName>
        <fullName evidence="4">Phosphatidylinositol-4-phosphate 5-kinase family protein</fullName>
    </submittedName>
</protein>
<keyword evidence="5" id="KW-1185">Reference proteome</keyword>
<dbReference type="InterPro" id="IPR002498">
    <property type="entry name" value="PInositol-4-P-4/5-kinase_core"/>
</dbReference>
<keyword evidence="1" id="KW-0067">ATP-binding</keyword>
<comment type="caution">
    <text evidence="4">The sequence shown here is derived from an EMBL/GenBank/DDBJ whole genome shotgun (WGS) entry which is preliminary data.</text>
</comment>
<accession>D3AZJ1</accession>
<keyword evidence="1 4" id="KW-0418">Kinase</keyword>
<feature type="domain" description="PIPK" evidence="3">
    <location>
        <begin position="533"/>
        <end position="1020"/>
    </location>
</feature>
<dbReference type="PANTHER" id="PTHR23086:SF63">
    <property type="entry name" value="PHOSPHATIDYLINOSITOL-4-PHOSPHATE 5-KINASE FAMILY PROTEIN"/>
    <property type="match status" value="1"/>
</dbReference>
<dbReference type="GO" id="GO:0005886">
    <property type="term" value="C:plasma membrane"/>
    <property type="evidence" value="ECO:0007669"/>
    <property type="project" value="TreeGrafter"/>
</dbReference>
<dbReference type="InterPro" id="IPR027483">
    <property type="entry name" value="PInositol-4-P-4/5-kinase_C_sf"/>
</dbReference>
<dbReference type="GO" id="GO:0046854">
    <property type="term" value="P:phosphatidylinositol phosphate biosynthetic process"/>
    <property type="evidence" value="ECO:0007669"/>
    <property type="project" value="TreeGrafter"/>
</dbReference>
<evidence type="ECO:0000256" key="2">
    <source>
        <dbReference type="SAM" id="MobiDB-lite"/>
    </source>
</evidence>
<dbReference type="AlphaFoldDB" id="D3AZJ1"/>
<feature type="compositionally biased region" description="Low complexity" evidence="2">
    <location>
        <begin position="477"/>
        <end position="498"/>
    </location>
</feature>
<dbReference type="Gene3D" id="3.30.800.10">
    <property type="entry name" value="Phosphatidylinositol Phosphate Kinase II Beta"/>
    <property type="match status" value="1"/>
</dbReference>
<dbReference type="EMBL" id="ADBJ01000008">
    <property type="protein sequence ID" value="EFA85370.1"/>
    <property type="molecule type" value="Genomic_DNA"/>
</dbReference>
<organism evidence="4 5">
    <name type="scientific">Heterostelium pallidum (strain ATCC 26659 / Pp 5 / PN500)</name>
    <name type="common">Cellular slime mold</name>
    <name type="synonym">Polysphondylium pallidum</name>
    <dbReference type="NCBI Taxonomy" id="670386"/>
    <lineage>
        <taxon>Eukaryota</taxon>
        <taxon>Amoebozoa</taxon>
        <taxon>Evosea</taxon>
        <taxon>Eumycetozoa</taxon>
        <taxon>Dictyostelia</taxon>
        <taxon>Acytosteliales</taxon>
        <taxon>Acytosteliaceae</taxon>
        <taxon>Heterostelium</taxon>
    </lineage>
</organism>